<dbReference type="InterPro" id="IPR032675">
    <property type="entry name" value="LRR_dom_sf"/>
</dbReference>
<organism evidence="1 2">
    <name type="scientific">Hibiscus syriacus</name>
    <name type="common">Rose of Sharon</name>
    <dbReference type="NCBI Taxonomy" id="106335"/>
    <lineage>
        <taxon>Eukaryota</taxon>
        <taxon>Viridiplantae</taxon>
        <taxon>Streptophyta</taxon>
        <taxon>Embryophyta</taxon>
        <taxon>Tracheophyta</taxon>
        <taxon>Spermatophyta</taxon>
        <taxon>Magnoliopsida</taxon>
        <taxon>eudicotyledons</taxon>
        <taxon>Gunneridae</taxon>
        <taxon>Pentapetalae</taxon>
        <taxon>rosids</taxon>
        <taxon>malvids</taxon>
        <taxon>Malvales</taxon>
        <taxon>Malvaceae</taxon>
        <taxon>Malvoideae</taxon>
        <taxon>Hibiscus</taxon>
    </lineage>
</organism>
<evidence type="ECO:0000313" key="1">
    <source>
        <dbReference type="EMBL" id="KAE8722645.1"/>
    </source>
</evidence>
<dbReference type="EMBL" id="VEPZ02000559">
    <property type="protein sequence ID" value="KAE8722645.1"/>
    <property type="molecule type" value="Genomic_DNA"/>
</dbReference>
<sequence>MFGSGECGEIPDGFGEVLRDLRLPNCEKLESLSPLPSSLENLNVANCISLENLSDHFNLEGLKDLNLTNCEKLADIPGLELIESSRTLYMSYCSKEKAL</sequence>
<evidence type="ECO:0000313" key="2">
    <source>
        <dbReference type="Proteomes" id="UP000436088"/>
    </source>
</evidence>
<dbReference type="SUPFAM" id="SSF52058">
    <property type="entry name" value="L domain-like"/>
    <property type="match status" value="1"/>
</dbReference>
<protein>
    <submittedName>
        <fullName evidence="1">Uncharacterized protein</fullName>
    </submittedName>
</protein>
<dbReference type="Proteomes" id="UP000436088">
    <property type="component" value="Unassembled WGS sequence"/>
</dbReference>
<dbReference type="AlphaFoldDB" id="A0A6A3C0P1"/>
<comment type="caution">
    <text evidence="1">The sequence shown here is derived from an EMBL/GenBank/DDBJ whole genome shotgun (WGS) entry which is preliminary data.</text>
</comment>
<dbReference type="Gene3D" id="3.80.10.10">
    <property type="entry name" value="Ribonuclease Inhibitor"/>
    <property type="match status" value="1"/>
</dbReference>
<gene>
    <name evidence="1" type="ORF">F3Y22_tig00013808pilonHSYRG00078</name>
</gene>
<reference evidence="1" key="1">
    <citation type="submission" date="2019-09" db="EMBL/GenBank/DDBJ databases">
        <title>Draft genome information of white flower Hibiscus syriacus.</title>
        <authorList>
            <person name="Kim Y.-M."/>
        </authorList>
    </citation>
    <scope>NUCLEOTIDE SEQUENCE [LARGE SCALE GENOMIC DNA]</scope>
    <source>
        <strain evidence="1">YM2019G1</strain>
    </source>
</reference>
<name>A0A6A3C0P1_HIBSY</name>
<proteinExistence type="predicted"/>
<keyword evidence="2" id="KW-1185">Reference proteome</keyword>
<accession>A0A6A3C0P1</accession>